<accession>A0A5S9PXD7</accession>
<organism evidence="10 11">
    <name type="scientific">Starkeya nomas</name>
    <dbReference type="NCBI Taxonomy" id="2666134"/>
    <lineage>
        <taxon>Bacteria</taxon>
        <taxon>Pseudomonadati</taxon>
        <taxon>Pseudomonadota</taxon>
        <taxon>Alphaproteobacteria</taxon>
        <taxon>Hyphomicrobiales</taxon>
        <taxon>Xanthobacteraceae</taxon>
        <taxon>Starkeya</taxon>
    </lineage>
</organism>
<feature type="transmembrane region" description="Helical" evidence="8">
    <location>
        <begin position="225"/>
        <end position="249"/>
    </location>
</feature>
<feature type="transmembrane region" description="Helical" evidence="8">
    <location>
        <begin position="7"/>
        <end position="25"/>
    </location>
</feature>
<dbReference type="EMBL" id="CACSAS010000001">
    <property type="protein sequence ID" value="CAA0109305.1"/>
    <property type="molecule type" value="Genomic_DNA"/>
</dbReference>
<feature type="transmembrane region" description="Helical" evidence="8">
    <location>
        <begin position="124"/>
        <end position="143"/>
    </location>
</feature>
<dbReference type="GO" id="GO:0055085">
    <property type="term" value="P:transmembrane transport"/>
    <property type="evidence" value="ECO:0007669"/>
    <property type="project" value="InterPro"/>
</dbReference>
<keyword evidence="6 8" id="KW-1133">Transmembrane helix</keyword>
<evidence type="ECO:0000313" key="11">
    <source>
        <dbReference type="Proteomes" id="UP000433050"/>
    </source>
</evidence>
<feature type="transmembrane region" description="Helical" evidence="8">
    <location>
        <begin position="91"/>
        <end position="118"/>
    </location>
</feature>
<sequence length="264" mass="28752">MLRIYVWLYVAFLYAPIAIITLFSFHSSPALTFPFEGVSLRWYAKIFSDATFMASLWNSVIVGASTALVTTILGSLTALGLARLKGRIQTLFGLLAFGPVALPGLFLGIALVMLFSQIGLQRSLVTIIIAHVLFTLPFFIEAVRSRIEYFDLSLEEAARDLGATPLQTFRLVTLPIIGPTIGGAAILSFALSFDEFIITVFVSGNDTTLPLTIWSMMRRAVSPDINAASVISLGLSIGLILIGGLLVWYQRRLALSARAKDMEA</sequence>
<evidence type="ECO:0000256" key="5">
    <source>
        <dbReference type="ARBA" id="ARBA00022692"/>
    </source>
</evidence>
<dbReference type="InterPro" id="IPR000515">
    <property type="entry name" value="MetI-like"/>
</dbReference>
<dbReference type="PANTHER" id="PTHR43848:SF2">
    <property type="entry name" value="PUTRESCINE TRANSPORT SYSTEM PERMEASE PROTEIN POTI"/>
    <property type="match status" value="1"/>
</dbReference>
<keyword evidence="5 8" id="KW-0812">Transmembrane</keyword>
<protein>
    <submittedName>
        <fullName evidence="10">Inner membrane ABC transporter permease protein YdcV</fullName>
    </submittedName>
</protein>
<keyword evidence="7 8" id="KW-0472">Membrane</keyword>
<evidence type="ECO:0000259" key="9">
    <source>
        <dbReference type="PROSITE" id="PS50928"/>
    </source>
</evidence>
<evidence type="ECO:0000256" key="6">
    <source>
        <dbReference type="ARBA" id="ARBA00022989"/>
    </source>
</evidence>
<dbReference type="Gene3D" id="1.10.3720.10">
    <property type="entry name" value="MetI-like"/>
    <property type="match status" value="1"/>
</dbReference>
<evidence type="ECO:0000256" key="8">
    <source>
        <dbReference type="RuleBase" id="RU363032"/>
    </source>
</evidence>
<comment type="similarity">
    <text evidence="2">Belongs to the binding-protein-dependent transport system permease family. CysTW subfamily.</text>
</comment>
<dbReference type="PANTHER" id="PTHR43848">
    <property type="entry name" value="PUTRESCINE TRANSPORT SYSTEM PERMEASE PROTEIN POTI"/>
    <property type="match status" value="1"/>
</dbReference>
<keyword evidence="11" id="KW-1185">Reference proteome</keyword>
<evidence type="ECO:0000256" key="1">
    <source>
        <dbReference type="ARBA" id="ARBA00004651"/>
    </source>
</evidence>
<dbReference type="SUPFAM" id="SSF161098">
    <property type="entry name" value="MetI-like"/>
    <property type="match status" value="1"/>
</dbReference>
<feature type="transmembrane region" description="Helical" evidence="8">
    <location>
        <begin position="56"/>
        <end position="79"/>
    </location>
</feature>
<comment type="subcellular location">
    <subcellularLocation>
        <location evidence="1 8">Cell membrane</location>
        <topology evidence="1 8">Multi-pass membrane protein</topology>
    </subcellularLocation>
</comment>
<evidence type="ECO:0000313" key="10">
    <source>
        <dbReference type="EMBL" id="CAA0109305.1"/>
    </source>
</evidence>
<feature type="domain" description="ABC transmembrane type-1" evidence="9">
    <location>
        <begin position="56"/>
        <end position="243"/>
    </location>
</feature>
<dbReference type="Proteomes" id="UP000433050">
    <property type="component" value="Unassembled WGS sequence"/>
</dbReference>
<dbReference type="Pfam" id="PF00528">
    <property type="entry name" value="BPD_transp_1"/>
    <property type="match status" value="1"/>
</dbReference>
<keyword evidence="4" id="KW-1003">Cell membrane</keyword>
<name>A0A5S9PXD7_9HYPH</name>
<evidence type="ECO:0000256" key="7">
    <source>
        <dbReference type="ARBA" id="ARBA00023136"/>
    </source>
</evidence>
<evidence type="ECO:0000256" key="2">
    <source>
        <dbReference type="ARBA" id="ARBA00007069"/>
    </source>
</evidence>
<dbReference type="InterPro" id="IPR035906">
    <property type="entry name" value="MetI-like_sf"/>
</dbReference>
<feature type="transmembrane region" description="Helical" evidence="8">
    <location>
        <begin position="171"/>
        <end position="193"/>
    </location>
</feature>
<reference evidence="10 11" key="1">
    <citation type="submission" date="2019-12" db="EMBL/GenBank/DDBJ databases">
        <authorList>
            <person name="Reyes-Prieto M."/>
        </authorList>
    </citation>
    <scope>NUCLEOTIDE SEQUENCE [LARGE SCALE GENOMIC DNA]</scope>
    <source>
        <strain evidence="10">HF14-78462</strain>
    </source>
</reference>
<evidence type="ECO:0000256" key="3">
    <source>
        <dbReference type="ARBA" id="ARBA00022448"/>
    </source>
</evidence>
<evidence type="ECO:0000256" key="4">
    <source>
        <dbReference type="ARBA" id="ARBA00022475"/>
    </source>
</evidence>
<proteinExistence type="inferred from homology"/>
<dbReference type="AlphaFoldDB" id="A0A5S9PXD7"/>
<dbReference type="InterPro" id="IPR051789">
    <property type="entry name" value="Bact_Polyamine_Transport"/>
</dbReference>
<keyword evidence="3 8" id="KW-0813">Transport</keyword>
<dbReference type="CDD" id="cd06261">
    <property type="entry name" value="TM_PBP2"/>
    <property type="match status" value="1"/>
</dbReference>
<dbReference type="GO" id="GO:0005886">
    <property type="term" value="C:plasma membrane"/>
    <property type="evidence" value="ECO:0007669"/>
    <property type="project" value="UniProtKB-SubCell"/>
</dbReference>
<dbReference type="PROSITE" id="PS50928">
    <property type="entry name" value="ABC_TM1"/>
    <property type="match status" value="1"/>
</dbReference>
<dbReference type="RefSeq" id="WP_144341236.1">
    <property type="nucleotide sequence ID" value="NZ_CACSAS010000001.1"/>
</dbReference>
<gene>
    <name evidence="10" type="primary">ydcV_7</name>
    <name evidence="10" type="ORF">STARVERO_03716</name>
</gene>